<keyword evidence="7 8" id="KW-0460">Magnesium</keyword>
<dbReference type="EMBL" id="PEVC01000025">
    <property type="protein sequence ID" value="PIV01283.1"/>
    <property type="molecule type" value="Genomic_DNA"/>
</dbReference>
<comment type="function">
    <text evidence="7">Catalyzes the initial step of the lipid cycle reactions in the biosynthesis of the cell wall peptidoglycan: transfers peptidoglycan precursor phospho-MurNAc-pentapeptide from UDP-MurNAc-pentapeptide onto the lipid carrier undecaprenyl phosphate, yielding undecaprenyl-pyrophosphoryl-MurNAc-pentapeptide, known as lipid I.</text>
</comment>
<feature type="binding site" evidence="8">
    <location>
        <position position="252"/>
    </location>
    <ligand>
        <name>Mg(2+)</name>
        <dbReference type="ChEBI" id="CHEBI:18420"/>
    </ligand>
</feature>
<keyword evidence="3 7" id="KW-0808">Transferase</keyword>
<accession>A0A2M7BDV2</accession>
<dbReference type="GO" id="GO:0071555">
    <property type="term" value="P:cell wall organization"/>
    <property type="evidence" value="ECO:0007669"/>
    <property type="project" value="UniProtKB-KW"/>
</dbReference>
<evidence type="ECO:0000256" key="8">
    <source>
        <dbReference type="PIRSR" id="PIRSR600715-1"/>
    </source>
</evidence>
<comment type="caution">
    <text evidence="9">The sequence shown here is derived from an EMBL/GenBank/DDBJ whole genome shotgun (WGS) entry which is preliminary data.</text>
</comment>
<sequence>MISLYLGLLIFSFLITSILVVPFISLLYKLKFYRRVQQTKDTEGVRTKIFDKFNNSKAGTPVGGGLLVIGITFLLYLILFPLLSFWGTYIRTSFKMMDELNILFFTFISFGLLGLYDDIKKFFGFEKSGFFGLRLRHKFLIQWILAFIVSSMMYFNLGLSIVNIPSWGVLHLGPVFIPLAAFAIVTFANAFNITDGLDGLSSGVLLICLFAFWILSSTVLDTPLSVFIAIWIGSLIAFLYFNVYPARIFLGDVGALSFGATLAVIGLLIGKFVALIIIGGIFIIEVGSSLIQILSKKFFKRKAFAVAPFHLWLQNRGWEEPKIVMRAWLAAFILAIFGLWLSYI</sequence>
<keyword evidence="7" id="KW-0131">Cell cycle</keyword>
<keyword evidence="7" id="KW-1003">Cell membrane</keyword>
<protein>
    <recommendedName>
        <fullName evidence="7">Phospho-N-acetylmuramoyl-pentapeptide-transferase</fullName>
        <ecNumber evidence="7">2.7.8.13</ecNumber>
    </recommendedName>
    <alternativeName>
        <fullName evidence="7">UDP-MurNAc-pentapeptide phosphotransferase</fullName>
    </alternativeName>
</protein>
<evidence type="ECO:0000313" key="10">
    <source>
        <dbReference type="Proteomes" id="UP000229631"/>
    </source>
</evidence>
<dbReference type="UniPathway" id="UPA00219"/>
<keyword evidence="7" id="KW-0133">Cell shape</keyword>
<feature type="binding site" evidence="8">
    <location>
        <position position="192"/>
    </location>
    <ligand>
        <name>Mg(2+)</name>
        <dbReference type="ChEBI" id="CHEBI:18420"/>
    </ligand>
</feature>
<dbReference type="Pfam" id="PF00953">
    <property type="entry name" value="Glycos_transf_4"/>
    <property type="match status" value="1"/>
</dbReference>
<comment type="cofactor">
    <cofactor evidence="7 8">
        <name>Mg(2+)</name>
        <dbReference type="ChEBI" id="CHEBI:18420"/>
    </cofactor>
</comment>
<feature type="transmembrane region" description="Helical" evidence="7">
    <location>
        <begin position="248"/>
        <end position="269"/>
    </location>
</feature>
<dbReference type="InterPro" id="IPR000715">
    <property type="entry name" value="Glycosyl_transferase_4"/>
</dbReference>
<keyword evidence="7" id="KW-0132">Cell division</keyword>
<dbReference type="GO" id="GO:0051992">
    <property type="term" value="F:UDP-N-acetylmuramoyl-L-alanyl-D-glutamyl-meso-2,6-diaminopimelyl-D-alanyl-D-alanine:undecaprenyl-phosphate transferase activity"/>
    <property type="evidence" value="ECO:0007669"/>
    <property type="project" value="RHEA"/>
</dbReference>
<evidence type="ECO:0000256" key="4">
    <source>
        <dbReference type="ARBA" id="ARBA00022692"/>
    </source>
</evidence>
<organism evidence="9 10">
    <name type="scientific">Candidatus Shapirobacteria bacterium CG03_land_8_20_14_0_80_39_12</name>
    <dbReference type="NCBI Taxonomy" id="1974879"/>
    <lineage>
        <taxon>Bacteria</taxon>
        <taxon>Candidatus Shapironibacteriota</taxon>
    </lineage>
</organism>
<dbReference type="InterPro" id="IPR018480">
    <property type="entry name" value="PNAcMuramoyl-5peptid_Trfase_CS"/>
</dbReference>
<keyword evidence="7" id="KW-0961">Cell wall biogenesis/degradation</keyword>
<proteinExistence type="inferred from homology"/>
<comment type="similarity">
    <text evidence="2 7">Belongs to the glycosyltransferase 4 family. MraY subfamily.</text>
</comment>
<dbReference type="GO" id="GO:0009252">
    <property type="term" value="P:peptidoglycan biosynthetic process"/>
    <property type="evidence" value="ECO:0007669"/>
    <property type="project" value="UniProtKB-UniRule"/>
</dbReference>
<dbReference type="GO" id="GO:0046872">
    <property type="term" value="F:metal ion binding"/>
    <property type="evidence" value="ECO:0007669"/>
    <property type="project" value="UniProtKB-KW"/>
</dbReference>
<evidence type="ECO:0000313" key="9">
    <source>
        <dbReference type="EMBL" id="PIV01283.1"/>
    </source>
</evidence>
<evidence type="ECO:0000256" key="5">
    <source>
        <dbReference type="ARBA" id="ARBA00022989"/>
    </source>
</evidence>
<feature type="transmembrane region" description="Helical" evidence="7">
    <location>
        <begin position="197"/>
        <end position="216"/>
    </location>
</feature>
<keyword evidence="7" id="KW-0573">Peptidoglycan synthesis</keyword>
<dbReference type="HAMAP" id="MF_00038">
    <property type="entry name" value="MraY"/>
    <property type="match status" value="1"/>
</dbReference>
<dbReference type="GO" id="GO:0005886">
    <property type="term" value="C:plasma membrane"/>
    <property type="evidence" value="ECO:0007669"/>
    <property type="project" value="UniProtKB-SubCell"/>
</dbReference>
<feature type="transmembrane region" description="Helical" evidence="7">
    <location>
        <begin position="222"/>
        <end position="241"/>
    </location>
</feature>
<dbReference type="AlphaFoldDB" id="A0A2M7BDV2"/>
<dbReference type="GO" id="GO:0008360">
    <property type="term" value="P:regulation of cell shape"/>
    <property type="evidence" value="ECO:0007669"/>
    <property type="project" value="UniProtKB-KW"/>
</dbReference>
<dbReference type="PANTHER" id="PTHR22926:SF5">
    <property type="entry name" value="PHOSPHO-N-ACETYLMURAMOYL-PENTAPEPTIDE-TRANSFERASE HOMOLOG"/>
    <property type="match status" value="1"/>
</dbReference>
<reference evidence="10" key="1">
    <citation type="submission" date="2017-09" db="EMBL/GenBank/DDBJ databases">
        <title>Depth-based differentiation of microbial function through sediment-hosted aquifers and enrichment of novel symbionts in the deep terrestrial subsurface.</title>
        <authorList>
            <person name="Probst A.J."/>
            <person name="Ladd B."/>
            <person name="Jarett J.K."/>
            <person name="Geller-Mcgrath D.E."/>
            <person name="Sieber C.M.K."/>
            <person name="Emerson J.B."/>
            <person name="Anantharaman K."/>
            <person name="Thomas B.C."/>
            <person name="Malmstrom R."/>
            <person name="Stieglmeier M."/>
            <person name="Klingl A."/>
            <person name="Woyke T."/>
            <person name="Ryan C.M."/>
            <person name="Banfield J.F."/>
        </authorList>
    </citation>
    <scope>NUCLEOTIDE SEQUENCE [LARGE SCALE GENOMIC DNA]</scope>
</reference>
<keyword evidence="7 8" id="KW-0479">Metal-binding</keyword>
<evidence type="ECO:0000256" key="6">
    <source>
        <dbReference type="ARBA" id="ARBA00023136"/>
    </source>
</evidence>
<feature type="transmembrane region" description="Helical" evidence="7">
    <location>
        <begin position="140"/>
        <end position="162"/>
    </location>
</feature>
<evidence type="ECO:0000256" key="1">
    <source>
        <dbReference type="ARBA" id="ARBA00004141"/>
    </source>
</evidence>
<feature type="transmembrane region" description="Helical" evidence="7">
    <location>
        <begin position="102"/>
        <end position="119"/>
    </location>
</feature>
<name>A0A2M7BDV2_9BACT</name>
<comment type="subcellular location">
    <subcellularLocation>
        <location evidence="7">Cell membrane</location>
        <topology evidence="7">Multi-pass membrane protein</topology>
    </subcellularLocation>
    <subcellularLocation>
        <location evidence="1">Membrane</location>
        <topology evidence="1">Multi-pass membrane protein</topology>
    </subcellularLocation>
</comment>
<dbReference type="PANTHER" id="PTHR22926">
    <property type="entry name" value="PHOSPHO-N-ACETYLMURAMOYL-PENTAPEPTIDE-TRANSFERASE"/>
    <property type="match status" value="1"/>
</dbReference>
<dbReference type="InterPro" id="IPR003524">
    <property type="entry name" value="PNAcMuramoyl-5peptid_Trfase"/>
</dbReference>
<feature type="transmembrane region" description="Helical" evidence="7">
    <location>
        <begin position="168"/>
        <end position="190"/>
    </location>
</feature>
<evidence type="ECO:0000256" key="3">
    <source>
        <dbReference type="ARBA" id="ARBA00022679"/>
    </source>
</evidence>
<evidence type="ECO:0000256" key="7">
    <source>
        <dbReference type="HAMAP-Rule" id="MF_00038"/>
    </source>
</evidence>
<keyword evidence="4 7" id="KW-0812">Transmembrane</keyword>
<keyword evidence="6 7" id="KW-0472">Membrane</keyword>
<feature type="transmembrane region" description="Helical" evidence="7">
    <location>
        <begin position="275"/>
        <end position="294"/>
    </location>
</feature>
<dbReference type="Proteomes" id="UP000229631">
    <property type="component" value="Unassembled WGS sequence"/>
</dbReference>
<feature type="transmembrane region" description="Helical" evidence="7">
    <location>
        <begin position="66"/>
        <end position="90"/>
    </location>
</feature>
<dbReference type="GO" id="GO:0051301">
    <property type="term" value="P:cell division"/>
    <property type="evidence" value="ECO:0007669"/>
    <property type="project" value="UniProtKB-KW"/>
</dbReference>
<comment type="catalytic activity">
    <reaction evidence="7">
        <text>UDP-N-acetyl-alpha-D-muramoyl-L-alanyl-gamma-D-glutamyl-meso-2,6-diaminopimeloyl-D-alanyl-D-alanine + di-trans,octa-cis-undecaprenyl phosphate = di-trans,octa-cis-undecaprenyl diphospho-N-acetyl-alpha-D-muramoyl-L-alanyl-D-glutamyl-meso-2,6-diaminopimeloyl-D-alanyl-D-alanine + UMP</text>
        <dbReference type="Rhea" id="RHEA:28386"/>
        <dbReference type="ChEBI" id="CHEBI:57865"/>
        <dbReference type="ChEBI" id="CHEBI:60392"/>
        <dbReference type="ChEBI" id="CHEBI:61386"/>
        <dbReference type="ChEBI" id="CHEBI:61387"/>
        <dbReference type="EC" id="2.7.8.13"/>
    </reaction>
</comment>
<dbReference type="PROSITE" id="PS01348">
    <property type="entry name" value="MRAY_2"/>
    <property type="match status" value="1"/>
</dbReference>
<comment type="pathway">
    <text evidence="7">Cell wall biogenesis; peptidoglycan biosynthesis.</text>
</comment>
<gene>
    <name evidence="7" type="primary">mraY</name>
    <name evidence="9" type="ORF">COS54_01315</name>
</gene>
<evidence type="ECO:0000256" key="2">
    <source>
        <dbReference type="ARBA" id="ARBA00005583"/>
    </source>
</evidence>
<dbReference type="GO" id="GO:0008963">
    <property type="term" value="F:phospho-N-acetylmuramoyl-pentapeptide-transferase activity"/>
    <property type="evidence" value="ECO:0007669"/>
    <property type="project" value="UniProtKB-UniRule"/>
</dbReference>
<feature type="transmembrane region" description="Helical" evidence="7">
    <location>
        <begin position="6"/>
        <end position="28"/>
    </location>
</feature>
<feature type="transmembrane region" description="Helical" evidence="7">
    <location>
        <begin position="323"/>
        <end position="343"/>
    </location>
</feature>
<keyword evidence="5 7" id="KW-1133">Transmembrane helix</keyword>
<dbReference type="EC" id="2.7.8.13" evidence="7"/>